<dbReference type="Pfam" id="PF11412">
    <property type="entry name" value="DsbD_N"/>
    <property type="match status" value="1"/>
</dbReference>
<keyword evidence="4" id="KW-1185">Reference proteome</keyword>
<dbReference type="RefSeq" id="WP_133342639.1">
    <property type="nucleotide sequence ID" value="NZ_SMZO01000017.1"/>
</dbReference>
<evidence type="ECO:0000256" key="1">
    <source>
        <dbReference type="SAM" id="SignalP"/>
    </source>
</evidence>
<feature type="chain" id="PRO_5020917058" description="Thiol:disulfide interchange protein DsbD N-terminal domain-containing protein" evidence="1">
    <location>
        <begin position="24"/>
        <end position="267"/>
    </location>
</feature>
<dbReference type="OrthoDB" id="9811036at2"/>
<dbReference type="EMBL" id="SMZO01000017">
    <property type="protein sequence ID" value="TDL88084.1"/>
    <property type="molecule type" value="Genomic_DNA"/>
</dbReference>
<evidence type="ECO:0000259" key="2">
    <source>
        <dbReference type="Pfam" id="PF11412"/>
    </source>
</evidence>
<comment type="caution">
    <text evidence="3">The sequence shown here is derived from an EMBL/GenBank/DDBJ whole genome shotgun (WGS) entry which is preliminary data.</text>
</comment>
<proteinExistence type="predicted"/>
<reference evidence="3 4" key="1">
    <citation type="submission" date="2019-03" db="EMBL/GenBank/DDBJ databases">
        <title>Rhodobacteraceae bacterium SM1902, a new member of the family Rhodobacteraceae isolated from Yantai.</title>
        <authorList>
            <person name="Sun Y."/>
        </authorList>
    </citation>
    <scope>NUCLEOTIDE SEQUENCE [LARGE SCALE GENOMIC DNA]</scope>
    <source>
        <strain evidence="3 4">SM1902</strain>
    </source>
</reference>
<protein>
    <recommendedName>
        <fullName evidence="2">Thiol:disulfide interchange protein DsbD N-terminal domain-containing protein</fullName>
    </recommendedName>
</protein>
<name>A0A4R6AWR3_9RHOB</name>
<organism evidence="3 4">
    <name type="scientific">Meridianimarinicoccus aquatilis</name>
    <dbReference type="NCBI Taxonomy" id="2552766"/>
    <lineage>
        <taxon>Bacteria</taxon>
        <taxon>Pseudomonadati</taxon>
        <taxon>Pseudomonadota</taxon>
        <taxon>Alphaproteobacteria</taxon>
        <taxon>Rhodobacterales</taxon>
        <taxon>Paracoccaceae</taxon>
        <taxon>Meridianimarinicoccus</taxon>
    </lineage>
</organism>
<sequence length="267" mass="28627">MKKRIASSAVLGFLLCSAVTAPAQSVQDVVELDLVPGWRTETGSHMAGLRITLAPGWKTYWRVPGESGIPPTLTFAQSTNVHSVRIGWPRPGVFESYGLETIGYADEVVLPLEIKPTDASTKMNVSVRASIGVCRDICLPVEILFSSDIAPGAGAHEPLISEAIARIPKTVQSQTARCAVEPIRDGLQITAYLPVPAQGGTERVFLEPSRSDVWTSPSKVSRKGDTITAVADLVPPEAKPFALNRSQMRFTVLGDKGAVEMFGCQAD</sequence>
<dbReference type="InterPro" id="IPR028250">
    <property type="entry name" value="DsbDN"/>
</dbReference>
<evidence type="ECO:0000313" key="4">
    <source>
        <dbReference type="Proteomes" id="UP000294562"/>
    </source>
</evidence>
<keyword evidence="1" id="KW-0732">Signal</keyword>
<accession>A0A4R6AWR3</accession>
<dbReference type="Proteomes" id="UP000294562">
    <property type="component" value="Unassembled WGS sequence"/>
</dbReference>
<feature type="domain" description="Thiol:disulfide interchange protein DsbD N-terminal" evidence="2">
    <location>
        <begin position="41"/>
        <end position="142"/>
    </location>
</feature>
<dbReference type="AlphaFoldDB" id="A0A4R6AWR3"/>
<feature type="signal peptide" evidence="1">
    <location>
        <begin position="1"/>
        <end position="23"/>
    </location>
</feature>
<gene>
    <name evidence="3" type="ORF">E2L05_09285</name>
</gene>
<evidence type="ECO:0000313" key="3">
    <source>
        <dbReference type="EMBL" id="TDL88084.1"/>
    </source>
</evidence>